<keyword evidence="2" id="KW-0732">Signal</keyword>
<name>A0ABZ2THS0_9RHOB</name>
<gene>
    <name evidence="3" type="ORF">RZS32_005325</name>
</gene>
<protein>
    <submittedName>
        <fullName evidence="3">VacJ family lipoprotein</fullName>
    </submittedName>
</protein>
<sequence length="250" mass="27091">MLPLLLIVGLAACAKAPAGLPSDAVFDPYEDHNREVHEFNRSLDRSIVRPAGVGYSNFVPDDIEDAISRFAFNLSLPRSIVNSILQGNMLAATEDSYRFLVNSTIGLGGVFDVATDLNMPAANDADFGQTLHVWGVREGAYVELPLLGPSTERDTVGLVVDIFTNPLLYILESPENYYGTVAAVSSGLSNRGRFADTIDSVLYESADSYAQAQSIYLQNRRFKLGNGSDGAFADPYDDPALAPFEVPDDE</sequence>
<evidence type="ECO:0000313" key="4">
    <source>
        <dbReference type="Proteomes" id="UP001281305"/>
    </source>
</evidence>
<accession>A0ABZ2THS0</accession>
<dbReference type="PANTHER" id="PTHR30035">
    <property type="entry name" value="LIPOPROTEIN VACJ-RELATED"/>
    <property type="match status" value="1"/>
</dbReference>
<dbReference type="Proteomes" id="UP001281305">
    <property type="component" value="Chromosome"/>
</dbReference>
<dbReference type="InterPro" id="IPR007428">
    <property type="entry name" value="MlaA"/>
</dbReference>
<evidence type="ECO:0000256" key="1">
    <source>
        <dbReference type="ARBA" id="ARBA00010634"/>
    </source>
</evidence>
<dbReference type="EMBL" id="CP146606">
    <property type="protein sequence ID" value="WYK19294.1"/>
    <property type="molecule type" value="Genomic_DNA"/>
</dbReference>
<keyword evidence="4" id="KW-1185">Reference proteome</keyword>
<evidence type="ECO:0000313" key="3">
    <source>
        <dbReference type="EMBL" id="WYK19294.1"/>
    </source>
</evidence>
<dbReference type="PRINTS" id="PR01805">
    <property type="entry name" value="VACJLIPOPROT"/>
</dbReference>
<proteinExistence type="inferred from homology"/>
<keyword evidence="3" id="KW-0449">Lipoprotein</keyword>
<dbReference type="PANTHER" id="PTHR30035:SF3">
    <property type="entry name" value="INTERMEMBRANE PHOSPHOLIPID TRANSPORT SYSTEM LIPOPROTEIN MLAA"/>
    <property type="match status" value="1"/>
</dbReference>
<organism evidence="3 4">
    <name type="scientific">Roseovarius rhodophyticola</name>
    <dbReference type="NCBI Taxonomy" id="3080827"/>
    <lineage>
        <taxon>Bacteria</taxon>
        <taxon>Pseudomonadati</taxon>
        <taxon>Pseudomonadota</taxon>
        <taxon>Alphaproteobacteria</taxon>
        <taxon>Rhodobacterales</taxon>
        <taxon>Roseobacteraceae</taxon>
        <taxon>Roseovarius</taxon>
    </lineage>
</organism>
<evidence type="ECO:0000256" key="2">
    <source>
        <dbReference type="ARBA" id="ARBA00022729"/>
    </source>
</evidence>
<reference evidence="3 4" key="1">
    <citation type="submission" date="2024-02" db="EMBL/GenBank/DDBJ databases">
        <title>Roseovarius strain W115 nov., isolated from a marine algae.</title>
        <authorList>
            <person name="Lee M.W."/>
            <person name="Lee J.K."/>
            <person name="Kim J.M."/>
            <person name="Choi D.G."/>
            <person name="Baek J.H."/>
            <person name="Bayburt H."/>
            <person name="Jung J.J."/>
            <person name="Han D.M."/>
            <person name="Jeon C.O."/>
        </authorList>
    </citation>
    <scope>NUCLEOTIDE SEQUENCE [LARGE SCALE GENOMIC DNA]</scope>
    <source>
        <strain evidence="3 4">W115</strain>
    </source>
</reference>
<dbReference type="Pfam" id="PF04333">
    <property type="entry name" value="MlaA"/>
    <property type="match status" value="1"/>
</dbReference>
<comment type="similarity">
    <text evidence="1">Belongs to the MlaA family.</text>
</comment>
<dbReference type="RefSeq" id="WP_317055986.1">
    <property type="nucleotide sequence ID" value="NZ_CP146606.1"/>
</dbReference>